<reference evidence="4 6" key="2">
    <citation type="journal article" date="2013" name="Nature">
        <title>Insights into bilaterian evolution from three spiralian genomes.</title>
        <authorList>
            <person name="Simakov O."/>
            <person name="Marletaz F."/>
            <person name="Cho S.J."/>
            <person name="Edsinger-Gonzales E."/>
            <person name="Havlak P."/>
            <person name="Hellsten U."/>
            <person name="Kuo D.H."/>
            <person name="Larsson T."/>
            <person name="Lv J."/>
            <person name="Arendt D."/>
            <person name="Savage R."/>
            <person name="Osoegawa K."/>
            <person name="de Jong P."/>
            <person name="Grimwood J."/>
            <person name="Chapman J.A."/>
            <person name="Shapiro H."/>
            <person name="Aerts A."/>
            <person name="Otillar R.P."/>
            <person name="Terry A.Y."/>
            <person name="Boore J.L."/>
            <person name="Grigoriev I.V."/>
            <person name="Lindberg D.R."/>
            <person name="Seaver E.C."/>
            <person name="Weisblat D.A."/>
            <person name="Putnam N.H."/>
            <person name="Rokhsar D.S."/>
        </authorList>
    </citation>
    <scope>NUCLEOTIDE SEQUENCE</scope>
</reference>
<keyword evidence="3" id="KW-0812">Transmembrane</keyword>
<dbReference type="CTD" id="20204066"/>
<feature type="transmembrane region" description="Helical" evidence="3">
    <location>
        <begin position="20"/>
        <end position="40"/>
    </location>
</feature>
<keyword evidence="2" id="KW-0325">Glycoprotein</keyword>
<evidence type="ECO:0000256" key="1">
    <source>
        <dbReference type="ARBA" id="ARBA00022729"/>
    </source>
</evidence>
<dbReference type="InParanoid" id="T1F5G7"/>
<dbReference type="GO" id="GO:0032222">
    <property type="term" value="P:regulation of synaptic transmission, cholinergic"/>
    <property type="evidence" value="ECO:0007669"/>
    <property type="project" value="InterPro"/>
</dbReference>
<proteinExistence type="predicted"/>
<evidence type="ECO:0000256" key="2">
    <source>
        <dbReference type="ARBA" id="ARBA00023180"/>
    </source>
</evidence>
<evidence type="ECO:0000313" key="6">
    <source>
        <dbReference type="Proteomes" id="UP000015101"/>
    </source>
</evidence>
<keyword evidence="1" id="KW-0732">Signal</keyword>
<keyword evidence="3" id="KW-0472">Membrane</keyword>
<reference evidence="6" key="1">
    <citation type="submission" date="2012-12" db="EMBL/GenBank/DDBJ databases">
        <authorList>
            <person name="Hellsten U."/>
            <person name="Grimwood J."/>
            <person name="Chapman J.A."/>
            <person name="Shapiro H."/>
            <person name="Aerts A."/>
            <person name="Otillar R.P."/>
            <person name="Terry A.Y."/>
            <person name="Boore J.L."/>
            <person name="Simakov O."/>
            <person name="Marletaz F."/>
            <person name="Cho S.-J."/>
            <person name="Edsinger-Gonzales E."/>
            <person name="Havlak P."/>
            <person name="Kuo D.-H."/>
            <person name="Larsson T."/>
            <person name="Lv J."/>
            <person name="Arendt D."/>
            <person name="Savage R."/>
            <person name="Osoegawa K."/>
            <person name="de Jong P."/>
            <person name="Lindberg D.R."/>
            <person name="Seaver E.C."/>
            <person name="Weisblat D.A."/>
            <person name="Putnam N.H."/>
            <person name="Grigoriev I.V."/>
            <person name="Rokhsar D.S."/>
        </authorList>
    </citation>
    <scope>NUCLEOTIDE SEQUENCE</scope>
</reference>
<dbReference type="KEGG" id="hro:HELRODRAFT_172527"/>
<dbReference type="HOGENOM" id="CLU_1724294_0_0_1"/>
<organism evidence="5 6">
    <name type="scientific">Helobdella robusta</name>
    <name type="common">Californian leech</name>
    <dbReference type="NCBI Taxonomy" id="6412"/>
    <lineage>
        <taxon>Eukaryota</taxon>
        <taxon>Metazoa</taxon>
        <taxon>Spiralia</taxon>
        <taxon>Lophotrochozoa</taxon>
        <taxon>Annelida</taxon>
        <taxon>Clitellata</taxon>
        <taxon>Hirudinea</taxon>
        <taxon>Rhynchobdellida</taxon>
        <taxon>Glossiphoniidae</taxon>
        <taxon>Helobdella</taxon>
    </lineage>
</organism>
<dbReference type="PANTHER" id="PTHR33562:SF28">
    <property type="entry name" value="PROTEIN QUIVER"/>
    <property type="match status" value="1"/>
</dbReference>
<name>T1F5G7_HELRO</name>
<dbReference type="InterPro" id="IPR031424">
    <property type="entry name" value="QVR-like"/>
</dbReference>
<dbReference type="EMBL" id="AMQM01004260">
    <property type="status" value="NOT_ANNOTATED_CDS"/>
    <property type="molecule type" value="Genomic_DNA"/>
</dbReference>
<dbReference type="EnsemblMetazoa" id="HelroT172527">
    <property type="protein sequence ID" value="HelroP172527"/>
    <property type="gene ID" value="HelroG172527"/>
</dbReference>
<gene>
    <name evidence="5" type="primary">20204066</name>
    <name evidence="4" type="ORF">HELRODRAFT_172527</name>
</gene>
<dbReference type="Proteomes" id="UP000015101">
    <property type="component" value="Unassembled WGS sequence"/>
</dbReference>
<evidence type="ECO:0000313" key="5">
    <source>
        <dbReference type="EnsemblMetazoa" id="HelroP172527"/>
    </source>
</evidence>
<sequence>MKSQERRNNSCDEIKKNTHYFIFVIAKTTLLLAVAFLSLLPQTADAVSCFKCAADDKECNDPFNAKESKVSKCTGKYCLKSKATFNGVSGVGRDCAEEVSIEGCVSITVQDVPTTVCTCKTELCNGSAGLKSQSLLAFVMAAVAEIGATWAA</sequence>
<evidence type="ECO:0008006" key="7">
    <source>
        <dbReference type="Google" id="ProtNLM"/>
    </source>
</evidence>
<evidence type="ECO:0000313" key="4">
    <source>
        <dbReference type="EMBL" id="ESO04182.1"/>
    </source>
</evidence>
<keyword evidence="3" id="KW-1133">Transmembrane helix</keyword>
<dbReference type="OMA" id="STIACHE"/>
<dbReference type="Pfam" id="PF17064">
    <property type="entry name" value="QVR"/>
    <property type="match status" value="1"/>
</dbReference>
<evidence type="ECO:0000256" key="3">
    <source>
        <dbReference type="SAM" id="Phobius"/>
    </source>
</evidence>
<dbReference type="GO" id="GO:0030431">
    <property type="term" value="P:sleep"/>
    <property type="evidence" value="ECO:0007669"/>
    <property type="project" value="InterPro"/>
</dbReference>
<dbReference type="FunCoup" id="T1F5G7">
    <property type="interactions" value="3"/>
</dbReference>
<accession>T1F5G7</accession>
<reference evidence="5" key="3">
    <citation type="submission" date="2015-06" db="UniProtKB">
        <authorList>
            <consortium name="EnsemblMetazoa"/>
        </authorList>
    </citation>
    <scope>IDENTIFICATION</scope>
</reference>
<dbReference type="GeneID" id="20204066"/>
<protein>
    <recommendedName>
        <fullName evidence="7">Protein sleepless</fullName>
    </recommendedName>
</protein>
<dbReference type="AlphaFoldDB" id="T1F5G7"/>
<dbReference type="OrthoDB" id="6083863at2759"/>
<dbReference type="RefSeq" id="XP_009017451.1">
    <property type="nucleotide sequence ID" value="XM_009019203.1"/>
</dbReference>
<dbReference type="InterPro" id="IPR050975">
    <property type="entry name" value="Sleep_regulator"/>
</dbReference>
<keyword evidence="6" id="KW-1185">Reference proteome</keyword>
<dbReference type="PANTHER" id="PTHR33562">
    <property type="entry name" value="ATILLA, ISOFORM B-RELATED-RELATED"/>
    <property type="match status" value="1"/>
</dbReference>
<dbReference type="EMBL" id="KB096502">
    <property type="protein sequence ID" value="ESO04182.1"/>
    <property type="molecule type" value="Genomic_DNA"/>
</dbReference>